<reference evidence="1" key="1">
    <citation type="submission" date="2021-03" db="UniProtKB">
        <authorList>
            <consortium name="EnsemblPlants"/>
        </authorList>
    </citation>
    <scope>IDENTIFICATION</scope>
</reference>
<evidence type="ECO:0000313" key="2">
    <source>
        <dbReference type="Proteomes" id="UP000596661"/>
    </source>
</evidence>
<dbReference type="Gramene" id="novel_model_7243_5bd9a17a">
    <property type="protein sequence ID" value="cds.novel_model_7243_5bd9a17a"/>
    <property type="gene ID" value="novel_gene_3819_5bd9a17a"/>
</dbReference>
<dbReference type="AlphaFoldDB" id="A0A803RAZ9"/>
<proteinExistence type="predicted"/>
<sequence length="68" mass="8120">MIIFCTIIEISLFPNRLQNSKPIQQLFRTRHQCHNHSLAVRRKVKTRLIQTRSKLEALFNSKTLSHYN</sequence>
<keyword evidence="2" id="KW-1185">Reference proteome</keyword>
<accession>A0A803RAZ9</accession>
<dbReference type="EnsemblPlants" id="novel_model_7243_5bd9a17a">
    <property type="protein sequence ID" value="cds.novel_model_7243_5bd9a17a"/>
    <property type="gene ID" value="novel_gene_3819_5bd9a17a"/>
</dbReference>
<dbReference type="EMBL" id="UZAU01000818">
    <property type="status" value="NOT_ANNOTATED_CDS"/>
    <property type="molecule type" value="Genomic_DNA"/>
</dbReference>
<evidence type="ECO:0000313" key="1">
    <source>
        <dbReference type="EnsemblPlants" id="cds.novel_model_7243_5bd9a17a"/>
    </source>
</evidence>
<name>A0A803RAZ9_CANSA</name>
<organism evidence="1 2">
    <name type="scientific">Cannabis sativa</name>
    <name type="common">Hemp</name>
    <name type="synonym">Marijuana</name>
    <dbReference type="NCBI Taxonomy" id="3483"/>
    <lineage>
        <taxon>Eukaryota</taxon>
        <taxon>Viridiplantae</taxon>
        <taxon>Streptophyta</taxon>
        <taxon>Embryophyta</taxon>
        <taxon>Tracheophyta</taxon>
        <taxon>Spermatophyta</taxon>
        <taxon>Magnoliopsida</taxon>
        <taxon>eudicotyledons</taxon>
        <taxon>Gunneridae</taxon>
        <taxon>Pentapetalae</taxon>
        <taxon>rosids</taxon>
        <taxon>fabids</taxon>
        <taxon>Rosales</taxon>
        <taxon>Cannabaceae</taxon>
        <taxon>Cannabis</taxon>
    </lineage>
</organism>
<protein>
    <submittedName>
        <fullName evidence="1">Uncharacterized protein</fullName>
    </submittedName>
</protein>
<dbReference type="Proteomes" id="UP000596661">
    <property type="component" value="Unassembled WGS sequence"/>
</dbReference>